<evidence type="ECO:0000313" key="4">
    <source>
        <dbReference type="Proteomes" id="UP000867745"/>
    </source>
</evidence>
<dbReference type="InterPro" id="IPR003331">
    <property type="entry name" value="UDP_GlcNAc_Epimerase_2_dom"/>
</dbReference>
<dbReference type="RefSeq" id="WP_137365997.1">
    <property type="nucleotide sequence ID" value="NZ_JAUJUK010000002.1"/>
</dbReference>
<gene>
    <name evidence="3" type="primary">wecB</name>
    <name evidence="3" type="ORF">JAW44_000311</name>
</gene>
<organism evidence="3 4">
    <name type="scientific">Citrobacter werkmanii</name>
    <dbReference type="NCBI Taxonomy" id="67827"/>
    <lineage>
        <taxon>Bacteria</taxon>
        <taxon>Pseudomonadati</taxon>
        <taxon>Pseudomonadota</taxon>
        <taxon>Gammaproteobacteria</taxon>
        <taxon>Enterobacterales</taxon>
        <taxon>Enterobacteriaceae</taxon>
        <taxon>Citrobacter</taxon>
        <taxon>Citrobacter freundii complex</taxon>
    </lineage>
</organism>
<dbReference type="EMBL" id="DACUGV010000001">
    <property type="protein sequence ID" value="HAT7590620.1"/>
    <property type="molecule type" value="Genomic_DNA"/>
</dbReference>
<dbReference type="NCBIfam" id="TIGR00236">
    <property type="entry name" value="wecB"/>
    <property type="match status" value="1"/>
</dbReference>
<comment type="similarity">
    <text evidence="1">Belongs to the UDP-N-acetylglucosamine 2-epimerase family.</text>
</comment>
<evidence type="ECO:0000259" key="2">
    <source>
        <dbReference type="Pfam" id="PF02350"/>
    </source>
</evidence>
<evidence type="ECO:0000256" key="1">
    <source>
        <dbReference type="RuleBase" id="RU003513"/>
    </source>
</evidence>
<dbReference type="PANTHER" id="PTHR43174">
    <property type="entry name" value="UDP-N-ACETYLGLUCOSAMINE 2-EPIMERASE"/>
    <property type="match status" value="1"/>
</dbReference>
<sequence length="352" mass="38656">MSKILTIIGARPQFIKASVVSRAIAQTSGLNEIILHTGQHFDANMSDIFFKQLGISKPDIQLDIHGGCHGEMTGRMLTEIERALIENKPDRVLVFGDTNSTLAGALAAAKLHIPVAHVEAGLRSFNMQMPEEINRILTDQISDLLFCPTDTAVKNLHNEGFVNKPATVLQVGDVMQDAAIFFSQNALEPNIDLPKQFILATLHRAENTDRPQRLAQIVSALNKMHSSIAPVVLPLHPRTRKLIAEQDLRLDVQIIDPVGYFEMVWLLKSCSLVVTDSGGVQKEAFFFGKACVTMRDQTEWIELVNIGANELVGADEDKIIASVTRNIGRKVQDPHQLYGGGQASVSIVQALV</sequence>
<dbReference type="GO" id="GO:0008761">
    <property type="term" value="F:UDP-N-acetylglucosamine 2-epimerase activity"/>
    <property type="evidence" value="ECO:0007669"/>
    <property type="project" value="UniProtKB-EC"/>
</dbReference>
<reference evidence="3" key="2">
    <citation type="submission" date="2020-11" db="EMBL/GenBank/DDBJ databases">
        <authorList>
            <consortium name="NCBI Pathogen Detection Project"/>
        </authorList>
    </citation>
    <scope>NUCLEOTIDE SEQUENCE</scope>
    <source>
        <strain evidence="3">RS189</strain>
    </source>
</reference>
<feature type="domain" description="UDP-N-acetylglucosamine 2-epimerase" evidence="2">
    <location>
        <begin position="23"/>
        <end position="351"/>
    </location>
</feature>
<name>A0AA37Z624_9ENTR</name>
<dbReference type="Proteomes" id="UP000867745">
    <property type="component" value="Unassembled WGS sequence"/>
</dbReference>
<dbReference type="Pfam" id="PF02350">
    <property type="entry name" value="Epimerase_2"/>
    <property type="match status" value="1"/>
</dbReference>
<dbReference type="Gene3D" id="3.40.50.2000">
    <property type="entry name" value="Glycogen Phosphorylase B"/>
    <property type="match status" value="2"/>
</dbReference>
<dbReference type="AlphaFoldDB" id="A0AA37Z624"/>
<comment type="caution">
    <text evidence="3">The sequence shown here is derived from an EMBL/GenBank/DDBJ whole genome shotgun (WGS) entry which is preliminary data.</text>
</comment>
<dbReference type="EC" id="5.1.3.14" evidence="3"/>
<dbReference type="InterPro" id="IPR029767">
    <property type="entry name" value="WecB-like"/>
</dbReference>
<evidence type="ECO:0000313" key="3">
    <source>
        <dbReference type="EMBL" id="HAT7590620.1"/>
    </source>
</evidence>
<accession>A0AA37Z624</accession>
<dbReference type="PANTHER" id="PTHR43174:SF1">
    <property type="entry name" value="UDP-N-ACETYLGLUCOSAMINE 2-EPIMERASE"/>
    <property type="match status" value="1"/>
</dbReference>
<keyword evidence="1 3" id="KW-0413">Isomerase</keyword>
<proteinExistence type="inferred from homology"/>
<protein>
    <submittedName>
        <fullName evidence="3">UDP-N-acetylglucosamine 2-epimerase (Non-hydrolyzing)</fullName>
        <ecNumber evidence="3">5.1.3.14</ecNumber>
    </submittedName>
</protein>
<reference evidence="3" key="1">
    <citation type="journal article" date="2018" name="Genome Biol.">
        <title>SKESA: strategic k-mer extension for scrupulous assemblies.</title>
        <authorList>
            <person name="Souvorov A."/>
            <person name="Agarwala R."/>
            <person name="Lipman D.J."/>
        </authorList>
    </citation>
    <scope>NUCLEOTIDE SEQUENCE</scope>
    <source>
        <strain evidence="3">RS189</strain>
    </source>
</reference>
<dbReference type="CDD" id="cd03786">
    <property type="entry name" value="GTB_UDP-GlcNAc_2-Epimerase"/>
    <property type="match status" value="1"/>
</dbReference>
<dbReference type="SUPFAM" id="SSF53756">
    <property type="entry name" value="UDP-Glycosyltransferase/glycogen phosphorylase"/>
    <property type="match status" value="1"/>
</dbReference>